<proteinExistence type="predicted"/>
<keyword evidence="2" id="KW-1185">Reference proteome</keyword>
<gene>
    <name evidence="1" type="ORF">HHI36_008933</name>
</gene>
<evidence type="ECO:0000313" key="1">
    <source>
        <dbReference type="EMBL" id="KAL3269876.1"/>
    </source>
</evidence>
<sequence>MRPDNAKNNGSTDICMQAINDMIKARRILLHVISEENIAKQNRLRSGTKKIMKQIEREQQAIIIRVENIQNELPTRQYFKGILDIKPNQPMTVITLKYQNEKFCDHKADIINMQRNHFYQLLNNEVSKTWNIPNFRS</sequence>
<dbReference type="Proteomes" id="UP001516400">
    <property type="component" value="Unassembled WGS sequence"/>
</dbReference>
<protein>
    <submittedName>
        <fullName evidence="1">Uncharacterized protein</fullName>
    </submittedName>
</protein>
<dbReference type="EMBL" id="JABFTP020000021">
    <property type="protein sequence ID" value="KAL3269876.1"/>
    <property type="molecule type" value="Genomic_DNA"/>
</dbReference>
<reference evidence="1 2" key="1">
    <citation type="journal article" date="2021" name="BMC Biol.">
        <title>Horizontally acquired antibacterial genes associated with adaptive radiation of ladybird beetles.</title>
        <authorList>
            <person name="Li H.S."/>
            <person name="Tang X.F."/>
            <person name="Huang Y.H."/>
            <person name="Xu Z.Y."/>
            <person name="Chen M.L."/>
            <person name="Du X.Y."/>
            <person name="Qiu B.Y."/>
            <person name="Chen P.T."/>
            <person name="Zhang W."/>
            <person name="Slipinski A."/>
            <person name="Escalona H.E."/>
            <person name="Waterhouse R.M."/>
            <person name="Zwick A."/>
            <person name="Pang H."/>
        </authorList>
    </citation>
    <scope>NUCLEOTIDE SEQUENCE [LARGE SCALE GENOMIC DNA]</scope>
    <source>
        <strain evidence="1">SYSU2018</strain>
    </source>
</reference>
<evidence type="ECO:0000313" key="2">
    <source>
        <dbReference type="Proteomes" id="UP001516400"/>
    </source>
</evidence>
<organism evidence="1 2">
    <name type="scientific">Cryptolaemus montrouzieri</name>
    <dbReference type="NCBI Taxonomy" id="559131"/>
    <lineage>
        <taxon>Eukaryota</taxon>
        <taxon>Metazoa</taxon>
        <taxon>Ecdysozoa</taxon>
        <taxon>Arthropoda</taxon>
        <taxon>Hexapoda</taxon>
        <taxon>Insecta</taxon>
        <taxon>Pterygota</taxon>
        <taxon>Neoptera</taxon>
        <taxon>Endopterygota</taxon>
        <taxon>Coleoptera</taxon>
        <taxon>Polyphaga</taxon>
        <taxon>Cucujiformia</taxon>
        <taxon>Coccinelloidea</taxon>
        <taxon>Coccinellidae</taxon>
        <taxon>Scymninae</taxon>
        <taxon>Scymnini</taxon>
        <taxon>Cryptolaemus</taxon>
    </lineage>
</organism>
<comment type="caution">
    <text evidence="1">The sequence shown here is derived from an EMBL/GenBank/DDBJ whole genome shotgun (WGS) entry which is preliminary data.</text>
</comment>
<name>A0ABD2MUS7_9CUCU</name>
<dbReference type="AlphaFoldDB" id="A0ABD2MUS7"/>
<accession>A0ABD2MUS7</accession>